<reference evidence="2" key="1">
    <citation type="journal article" date="2020" name="New Phytol.">
        <title>Comparative genomics reveals dynamic genome evolution in host specialist ectomycorrhizal fungi.</title>
        <authorList>
            <person name="Lofgren L.A."/>
            <person name="Nguyen N.H."/>
            <person name="Vilgalys R."/>
            <person name="Ruytinx J."/>
            <person name="Liao H.L."/>
            <person name="Branco S."/>
            <person name="Kuo A."/>
            <person name="LaButti K."/>
            <person name="Lipzen A."/>
            <person name="Andreopoulos W."/>
            <person name="Pangilinan J."/>
            <person name="Riley R."/>
            <person name="Hundley H."/>
            <person name="Na H."/>
            <person name="Barry K."/>
            <person name="Grigoriev I.V."/>
            <person name="Stajich J.E."/>
            <person name="Kennedy P.G."/>
        </authorList>
    </citation>
    <scope>NUCLEOTIDE SEQUENCE</scope>
    <source>
        <strain evidence="2">MN1</strain>
    </source>
</reference>
<dbReference type="InterPro" id="IPR032675">
    <property type="entry name" value="LRR_dom_sf"/>
</dbReference>
<accession>A0A9P7J8P0</accession>
<dbReference type="AlphaFoldDB" id="A0A9P7J8P0"/>
<dbReference type="EMBL" id="JABBWG010000039">
    <property type="protein sequence ID" value="KAG1808278.1"/>
    <property type="molecule type" value="Genomic_DNA"/>
</dbReference>
<comment type="caution">
    <text evidence="2">The sequence shown here is derived from an EMBL/GenBank/DDBJ whole genome shotgun (WGS) entry which is preliminary data.</text>
</comment>
<feature type="domain" description="F-box" evidence="1">
    <location>
        <begin position="3"/>
        <end position="53"/>
    </location>
</feature>
<dbReference type="SUPFAM" id="SSF52047">
    <property type="entry name" value="RNI-like"/>
    <property type="match status" value="1"/>
</dbReference>
<evidence type="ECO:0000313" key="3">
    <source>
        <dbReference type="Proteomes" id="UP000807769"/>
    </source>
</evidence>
<dbReference type="Gene3D" id="3.80.10.10">
    <property type="entry name" value="Ribonuclease Inhibitor"/>
    <property type="match status" value="1"/>
</dbReference>
<evidence type="ECO:0000259" key="1">
    <source>
        <dbReference type="Pfam" id="PF12937"/>
    </source>
</evidence>
<dbReference type="Pfam" id="PF12937">
    <property type="entry name" value="F-box-like"/>
    <property type="match status" value="1"/>
</dbReference>
<protein>
    <recommendedName>
        <fullName evidence="1">F-box domain-containing protein</fullName>
    </recommendedName>
</protein>
<dbReference type="GeneID" id="64634959"/>
<dbReference type="RefSeq" id="XP_041188562.1">
    <property type="nucleotide sequence ID" value="XM_041340943.1"/>
</dbReference>
<organism evidence="2 3">
    <name type="scientific">Suillus subaureus</name>
    <dbReference type="NCBI Taxonomy" id="48587"/>
    <lineage>
        <taxon>Eukaryota</taxon>
        <taxon>Fungi</taxon>
        <taxon>Dikarya</taxon>
        <taxon>Basidiomycota</taxon>
        <taxon>Agaricomycotina</taxon>
        <taxon>Agaricomycetes</taxon>
        <taxon>Agaricomycetidae</taxon>
        <taxon>Boletales</taxon>
        <taxon>Suillineae</taxon>
        <taxon>Suillaceae</taxon>
        <taxon>Suillus</taxon>
    </lineage>
</organism>
<keyword evidence="3" id="KW-1185">Reference proteome</keyword>
<proteinExistence type="predicted"/>
<dbReference type="OrthoDB" id="3543113at2759"/>
<gene>
    <name evidence="2" type="ORF">BJ212DRAFT_1485214</name>
</gene>
<dbReference type="Proteomes" id="UP000807769">
    <property type="component" value="Unassembled WGS sequence"/>
</dbReference>
<name>A0A9P7J8P0_9AGAM</name>
<dbReference type="InterPro" id="IPR001810">
    <property type="entry name" value="F-box_dom"/>
</dbReference>
<evidence type="ECO:0000313" key="2">
    <source>
        <dbReference type="EMBL" id="KAG1808278.1"/>
    </source>
</evidence>
<sequence length="545" mass="61146">MHICLLPPEILLHIFAIYQEDYGPLSSRATLASLARTCKIFKEPALDILWKDIDGLEPLISCLVACLPKGISDKNTRGTLTIKRPLLNREWSLINRYTQRIHSLRVFATQLDTIDNRVVQALISAPSPLLPNLHDLSWRDDRECFIPLLRTLLSPTITLLKLDSSFSSLPSFAKAALLASLGARCPCIRELECFYDGVDSEEITDAICEALCGLKELLRLETDVFNTRILPHLAFLPSLEYLHFVLSVYDADEPQPNCVSTFSSHFDQVRFTIPTPFVLSQCLNNVHFLSCRSVTVGVDYDDTPYNPLDATDLISSFSKCFSPALEKIHFEFEFPFSSIVEEDILADPIFALHFDAIAPLLSFSHLTDLDLDWICASAVDDASLKTMAQSWPHLENFSFGSSARWLVPPSLTFVGFVHLIHHCRHLHSIALPFCACPVDANSEPFSETIPNEKITTLFVGVSPIVDPISVACQLHTLLPKLTSVEFLDFDAEFFVPPPFEHFEGEWRRVNDFLKVLFTVAKMKRNTGQAPLAHVADLTDPGHNAH</sequence>